<dbReference type="PANTHER" id="PTHR43881">
    <property type="entry name" value="GAMMA-GLUTAMYLTRANSPEPTIDASE (AFU_ORTHOLOGUE AFUA_4G13580)"/>
    <property type="match status" value="1"/>
</dbReference>
<dbReference type="Proteomes" id="UP000242875">
    <property type="component" value="Unassembled WGS sequence"/>
</dbReference>
<dbReference type="EMBL" id="MVBO01000311">
    <property type="protein sequence ID" value="OZJ01538.1"/>
    <property type="molecule type" value="Genomic_DNA"/>
</dbReference>
<gene>
    <name evidence="1" type="ORF">BZG36_05555</name>
</gene>
<evidence type="ECO:0000313" key="1">
    <source>
        <dbReference type="EMBL" id="OZJ01538.1"/>
    </source>
</evidence>
<accession>A0A261XT58</accession>
<reference evidence="1 2" key="1">
    <citation type="journal article" date="2017" name="Mycologia">
        <title>Bifiguratus adelaidae, gen. et sp. nov., a new member of Mucoromycotina in endophytic and soil-dwelling habitats.</title>
        <authorList>
            <person name="Torres-Cruz T.J."/>
            <person name="Billingsley Tobias T.L."/>
            <person name="Almatruk M."/>
            <person name="Hesse C."/>
            <person name="Kuske C.R."/>
            <person name="Desiro A."/>
            <person name="Benucci G.M."/>
            <person name="Bonito G."/>
            <person name="Stajich J.E."/>
            <person name="Dunlap C."/>
            <person name="Arnold A.E."/>
            <person name="Porras-Alfaro A."/>
        </authorList>
    </citation>
    <scope>NUCLEOTIDE SEQUENCE [LARGE SCALE GENOMIC DNA]</scope>
    <source>
        <strain evidence="1 2">AZ0501</strain>
    </source>
</reference>
<protein>
    <recommendedName>
        <fullName evidence="3">Gamma-glutamyltransferase</fullName>
    </recommendedName>
</protein>
<evidence type="ECO:0000313" key="2">
    <source>
        <dbReference type="Proteomes" id="UP000242875"/>
    </source>
</evidence>
<dbReference type="SUPFAM" id="SSF56235">
    <property type="entry name" value="N-terminal nucleophile aminohydrolases (Ntn hydrolases)"/>
    <property type="match status" value="1"/>
</dbReference>
<name>A0A261XT58_9FUNG</name>
<sequence length="68" mass="6732">MATPTSSELPFTSRRSPVYGSHAMVASTQPLATQAGLTILKQGGNAADAAVAVAAALNVTEPCCTGIG</sequence>
<dbReference type="OrthoDB" id="2015213at2759"/>
<dbReference type="AlphaFoldDB" id="A0A261XT58"/>
<dbReference type="Pfam" id="PF01019">
    <property type="entry name" value="G_glu_transpept"/>
    <property type="match status" value="1"/>
</dbReference>
<feature type="non-terminal residue" evidence="1">
    <location>
        <position position="68"/>
    </location>
</feature>
<dbReference type="InterPro" id="IPR052896">
    <property type="entry name" value="GGT-like_enzyme"/>
</dbReference>
<organism evidence="1 2">
    <name type="scientific">Bifiguratus adelaidae</name>
    <dbReference type="NCBI Taxonomy" id="1938954"/>
    <lineage>
        <taxon>Eukaryota</taxon>
        <taxon>Fungi</taxon>
        <taxon>Fungi incertae sedis</taxon>
        <taxon>Mucoromycota</taxon>
        <taxon>Mucoromycotina</taxon>
        <taxon>Endogonomycetes</taxon>
        <taxon>Endogonales</taxon>
        <taxon>Endogonales incertae sedis</taxon>
        <taxon>Bifiguratus</taxon>
    </lineage>
</organism>
<dbReference type="InterPro" id="IPR029055">
    <property type="entry name" value="Ntn_hydrolases_N"/>
</dbReference>
<dbReference type="PANTHER" id="PTHR43881:SF1">
    <property type="entry name" value="GAMMA-GLUTAMYLTRANSPEPTIDASE (AFU_ORTHOLOGUE AFUA_4G13580)"/>
    <property type="match status" value="1"/>
</dbReference>
<evidence type="ECO:0008006" key="3">
    <source>
        <dbReference type="Google" id="ProtNLM"/>
    </source>
</evidence>
<comment type="caution">
    <text evidence="1">The sequence shown here is derived from an EMBL/GenBank/DDBJ whole genome shotgun (WGS) entry which is preliminary data.</text>
</comment>
<proteinExistence type="predicted"/>
<keyword evidence="2" id="KW-1185">Reference proteome</keyword>